<gene>
    <name evidence="6" type="ORF">HNQ39_005073</name>
</gene>
<comment type="caution">
    <text evidence="6">The sequence shown here is derived from an EMBL/GenBank/DDBJ whole genome shotgun (WGS) entry which is preliminary data.</text>
</comment>
<keyword evidence="3" id="KW-0288">FMN</keyword>
<keyword evidence="2" id="KW-0285">Flavoprotein</keyword>
<dbReference type="Gene3D" id="2.30.110.10">
    <property type="entry name" value="Electron Transport, Fmn-binding Protein, Chain A"/>
    <property type="match status" value="1"/>
</dbReference>
<dbReference type="Proteomes" id="UP000520814">
    <property type="component" value="Unassembled WGS sequence"/>
</dbReference>
<dbReference type="EMBL" id="JACHGW010000006">
    <property type="protein sequence ID" value="MBB6053239.1"/>
    <property type="molecule type" value="Genomic_DNA"/>
</dbReference>
<comment type="cofactor">
    <cofactor evidence="1">
        <name>FMN</name>
        <dbReference type="ChEBI" id="CHEBI:58210"/>
    </cofactor>
</comment>
<dbReference type="InterPro" id="IPR002563">
    <property type="entry name" value="Flavin_Rdtase-like_dom"/>
</dbReference>
<reference evidence="6 7" key="1">
    <citation type="submission" date="2020-08" db="EMBL/GenBank/DDBJ databases">
        <title>Genomic Encyclopedia of Type Strains, Phase IV (KMG-IV): sequencing the most valuable type-strain genomes for metagenomic binning, comparative biology and taxonomic classification.</title>
        <authorList>
            <person name="Goeker M."/>
        </authorList>
    </citation>
    <scope>NUCLEOTIDE SEQUENCE [LARGE SCALE GENOMIC DNA]</scope>
    <source>
        <strain evidence="6 7">DSM 23562</strain>
    </source>
</reference>
<dbReference type="RefSeq" id="WP_184203339.1">
    <property type="nucleotide sequence ID" value="NZ_JACHGW010000006.1"/>
</dbReference>
<organism evidence="6 7">
    <name type="scientific">Armatimonas rosea</name>
    <dbReference type="NCBI Taxonomy" id="685828"/>
    <lineage>
        <taxon>Bacteria</taxon>
        <taxon>Bacillati</taxon>
        <taxon>Armatimonadota</taxon>
        <taxon>Armatimonadia</taxon>
        <taxon>Armatimonadales</taxon>
        <taxon>Armatimonadaceae</taxon>
        <taxon>Armatimonas</taxon>
    </lineage>
</organism>
<evidence type="ECO:0000313" key="7">
    <source>
        <dbReference type="Proteomes" id="UP000520814"/>
    </source>
</evidence>
<evidence type="ECO:0000256" key="3">
    <source>
        <dbReference type="ARBA" id="ARBA00022643"/>
    </source>
</evidence>
<keyword evidence="7" id="KW-1185">Reference proteome</keyword>
<dbReference type="SUPFAM" id="SSF50475">
    <property type="entry name" value="FMN-binding split barrel"/>
    <property type="match status" value="1"/>
</dbReference>
<evidence type="ECO:0000259" key="5">
    <source>
        <dbReference type="SMART" id="SM00903"/>
    </source>
</evidence>
<dbReference type="InterPro" id="IPR012349">
    <property type="entry name" value="Split_barrel_FMN-bd"/>
</dbReference>
<evidence type="ECO:0000256" key="2">
    <source>
        <dbReference type="ARBA" id="ARBA00022630"/>
    </source>
</evidence>
<comment type="similarity">
    <text evidence="4">Belongs to the flavoredoxin family.</text>
</comment>
<accession>A0A7W9W881</accession>
<name>A0A7W9W881_ARMRO</name>
<sequence>MSHRAFDPSAMAIPDAYKLLNVCVSPRPIAFVSTLSPEGKPNLAPFSYFMAGGANPPSVTISPLNNRHGEPKDTLVNIEATGEYTISIVTYGIREKMNQASLEYPYGVSEWEEAGFTPGPTEVVKPARVLESPLAMECKLFQVVKHGPGPLSANYIIGEVVRYWIDEALLDENGVVDPTQVDYIARMSGDWYTRATPTAMFELARPT</sequence>
<dbReference type="PANTHER" id="PTHR33798:SF5">
    <property type="entry name" value="FLAVIN REDUCTASE LIKE DOMAIN-CONTAINING PROTEIN"/>
    <property type="match status" value="1"/>
</dbReference>
<dbReference type="GO" id="GO:0016646">
    <property type="term" value="F:oxidoreductase activity, acting on the CH-NH group of donors, NAD or NADP as acceptor"/>
    <property type="evidence" value="ECO:0007669"/>
    <property type="project" value="UniProtKB-ARBA"/>
</dbReference>
<protein>
    <submittedName>
        <fullName evidence="6">Flavin reductase (DIM6/NTAB) family NADH-FMN oxidoreductase RutF</fullName>
    </submittedName>
</protein>
<feature type="domain" description="Flavin reductase like" evidence="5">
    <location>
        <begin position="24"/>
        <end position="179"/>
    </location>
</feature>
<evidence type="ECO:0000313" key="6">
    <source>
        <dbReference type="EMBL" id="MBB6053239.1"/>
    </source>
</evidence>
<dbReference type="AlphaFoldDB" id="A0A7W9W881"/>
<evidence type="ECO:0000256" key="4">
    <source>
        <dbReference type="ARBA" id="ARBA00038054"/>
    </source>
</evidence>
<dbReference type="SMART" id="SM00903">
    <property type="entry name" value="Flavin_Reduct"/>
    <property type="match status" value="1"/>
</dbReference>
<dbReference type="Pfam" id="PF01613">
    <property type="entry name" value="Flavin_Reduct"/>
    <property type="match status" value="1"/>
</dbReference>
<proteinExistence type="inferred from homology"/>
<dbReference type="PANTHER" id="PTHR33798">
    <property type="entry name" value="FLAVOPROTEIN OXYGENASE"/>
    <property type="match status" value="1"/>
</dbReference>
<evidence type="ECO:0000256" key="1">
    <source>
        <dbReference type="ARBA" id="ARBA00001917"/>
    </source>
</evidence>
<dbReference type="GO" id="GO:0010181">
    <property type="term" value="F:FMN binding"/>
    <property type="evidence" value="ECO:0007669"/>
    <property type="project" value="InterPro"/>
</dbReference>